<dbReference type="EMBL" id="CM051394">
    <property type="protein sequence ID" value="KAJ4728191.1"/>
    <property type="molecule type" value="Genomic_DNA"/>
</dbReference>
<proteinExistence type="predicted"/>
<name>A0ACC1YXI4_MELAZ</name>
<keyword evidence="2" id="KW-1185">Reference proteome</keyword>
<dbReference type="Proteomes" id="UP001164539">
    <property type="component" value="Chromosome 1"/>
</dbReference>
<comment type="caution">
    <text evidence="1">The sequence shown here is derived from an EMBL/GenBank/DDBJ whole genome shotgun (WGS) entry which is preliminary data.</text>
</comment>
<organism evidence="1 2">
    <name type="scientific">Melia azedarach</name>
    <name type="common">Chinaberry tree</name>
    <dbReference type="NCBI Taxonomy" id="155640"/>
    <lineage>
        <taxon>Eukaryota</taxon>
        <taxon>Viridiplantae</taxon>
        <taxon>Streptophyta</taxon>
        <taxon>Embryophyta</taxon>
        <taxon>Tracheophyta</taxon>
        <taxon>Spermatophyta</taxon>
        <taxon>Magnoliopsida</taxon>
        <taxon>eudicotyledons</taxon>
        <taxon>Gunneridae</taxon>
        <taxon>Pentapetalae</taxon>
        <taxon>rosids</taxon>
        <taxon>malvids</taxon>
        <taxon>Sapindales</taxon>
        <taxon>Meliaceae</taxon>
        <taxon>Melia</taxon>
    </lineage>
</organism>
<evidence type="ECO:0000313" key="2">
    <source>
        <dbReference type="Proteomes" id="UP001164539"/>
    </source>
</evidence>
<accession>A0ACC1YXI4</accession>
<protein>
    <submittedName>
        <fullName evidence="1">Uncharacterized protein</fullName>
    </submittedName>
</protein>
<sequence>MHLPDMEDCCKIAPKQSQRDLFQERLQSSHQGKDIVELLLSTLSCLIYCNQIDILQYYPSVGLFLLQNQNPIPSKTASSRGRDDDCPPKKLFQRYIATCLASSEDART</sequence>
<evidence type="ECO:0000313" key="1">
    <source>
        <dbReference type="EMBL" id="KAJ4728191.1"/>
    </source>
</evidence>
<gene>
    <name evidence="1" type="ORF">OWV82_001168</name>
</gene>
<reference evidence="1 2" key="1">
    <citation type="journal article" date="2023" name="Science">
        <title>Complex scaffold remodeling in plant triterpene biosynthesis.</title>
        <authorList>
            <person name="De La Pena R."/>
            <person name="Hodgson H."/>
            <person name="Liu J.C."/>
            <person name="Stephenson M.J."/>
            <person name="Martin A.C."/>
            <person name="Owen C."/>
            <person name="Harkess A."/>
            <person name="Leebens-Mack J."/>
            <person name="Jimenez L.E."/>
            <person name="Osbourn A."/>
            <person name="Sattely E.S."/>
        </authorList>
    </citation>
    <scope>NUCLEOTIDE SEQUENCE [LARGE SCALE GENOMIC DNA]</scope>
    <source>
        <strain evidence="2">cv. JPN11</strain>
        <tissue evidence="1">Leaf</tissue>
    </source>
</reference>